<sequence>ECHSRHRGRVGSWALPQPRASGRKPPVSPRGPGSACGGWGVRRTQVWVRRDPGAPGLLGLPEGRPSGASEPELSCAVAFLFPWRGLAAAGLLEPIDFLRLRGSFESSLRSGSLGFSGAGPHPRVSSRSHVSAFLCWGLGSDLRTLSISHAGAILPGPCSAVH</sequence>
<evidence type="ECO:0000256" key="1">
    <source>
        <dbReference type="SAM" id="MobiDB-lite"/>
    </source>
</evidence>
<reference evidence="2" key="1">
    <citation type="journal article" date="1999" name="Methods Enzymol.">
        <title>High-efficiency full-length cDNA cloning.</title>
        <authorList>
            <person name="Carninci P."/>
            <person name="Hayashizaki Y."/>
        </authorList>
    </citation>
    <scope>NUCLEOTIDE SEQUENCE</scope>
    <source>
        <strain evidence="2">NOD</strain>
        <tissue evidence="2">Activated spleen</tissue>
    </source>
</reference>
<feature type="region of interest" description="Disordered" evidence="1">
    <location>
        <begin position="1"/>
        <end position="37"/>
    </location>
</feature>
<reference evidence="2" key="8">
    <citation type="journal article" date="2005" name="Science">
        <title>Antisense Transcription in the Mammalian Transcriptome.</title>
        <authorList>
            <consortium name="RIKEN Genome Exploration Research Group and Genome Science Group (Genome Network Project Core Group) and the FANTOM Consortium"/>
        </authorList>
    </citation>
    <scope>NUCLEOTIDE SEQUENCE</scope>
    <source>
        <strain evidence="2">NOD</strain>
        <tissue evidence="2">Activated spleen</tissue>
    </source>
</reference>
<proteinExistence type="evidence at transcript level"/>
<dbReference type="AlphaFoldDB" id="Q3U0E2"/>
<reference evidence="2" key="6">
    <citation type="submission" date="2004-03" db="EMBL/GenBank/DDBJ databases">
        <authorList>
            <person name="Arakawa T."/>
            <person name="Carninci P."/>
            <person name="Fukuda S."/>
            <person name="Hashizume W."/>
            <person name="Hayashida K."/>
            <person name="Hori F."/>
            <person name="Iida J."/>
            <person name="Imamura K."/>
            <person name="Imotani K."/>
            <person name="Itoh M."/>
            <person name="Kanagawa S."/>
            <person name="Kawai J."/>
            <person name="Kojima M."/>
            <person name="Konno H."/>
            <person name="Murata M."/>
            <person name="Nakamura M."/>
            <person name="Ninomiya N."/>
            <person name="Nishiyori H."/>
            <person name="Nomura K."/>
            <person name="Ohno M."/>
            <person name="Sakazume N."/>
            <person name="Sano H."/>
            <person name="Sasaki D."/>
            <person name="Shibata K."/>
            <person name="Shiraki T."/>
            <person name="Tagami M."/>
            <person name="Tagami Y."/>
            <person name="Waki K."/>
            <person name="Watahiki A."/>
            <person name="Muramatsu M."/>
            <person name="Hayashizaki Y."/>
        </authorList>
    </citation>
    <scope>NUCLEOTIDE SEQUENCE</scope>
    <source>
        <strain evidence="2">NOD</strain>
        <tissue evidence="2">Activated spleen</tissue>
    </source>
</reference>
<dbReference type="EMBL" id="AK156953">
    <property type="protein sequence ID" value="BAE33912.1"/>
    <property type="molecule type" value="mRNA"/>
</dbReference>
<reference evidence="2" key="3">
    <citation type="journal article" date="2000" name="Genome Res.">
        <title>RIKEN integrated sequence analysis (RISA) system--384-format sequencing pipeline with 384 multicapillary sequencer.</title>
        <authorList>
            <person name="Shibata K."/>
            <person name="Itoh M."/>
            <person name="Aizawa K."/>
            <person name="Nagaoka S."/>
            <person name="Sasaki N."/>
            <person name="Carninci P."/>
            <person name="Konno H."/>
            <person name="Akiyama J."/>
            <person name="Nishi K."/>
            <person name="Kitsunai T."/>
            <person name="Tashiro H."/>
            <person name="Itoh M."/>
            <person name="Sumi N."/>
            <person name="Ishii Y."/>
            <person name="Nakamura S."/>
            <person name="Hazama M."/>
            <person name="Nishine T."/>
            <person name="Harada A."/>
            <person name="Yamamoto R."/>
            <person name="Matsumoto H."/>
            <person name="Sakaguchi S."/>
            <person name="Ikegami T."/>
            <person name="Kashiwagi K."/>
            <person name="Fujiwake S."/>
            <person name="Inoue K."/>
            <person name="Togawa Y."/>
            <person name="Izawa M."/>
            <person name="Ohara E."/>
            <person name="Watahiki M."/>
            <person name="Yoneda Y."/>
            <person name="Ishikawa T."/>
            <person name="Ozawa K."/>
            <person name="Tanaka T."/>
            <person name="Matsuura S."/>
            <person name="Kawai J."/>
            <person name="Okazaki Y."/>
            <person name="Muramatsu M."/>
            <person name="Inoue Y."/>
            <person name="Kira A."/>
            <person name="Hayashizaki Y."/>
        </authorList>
    </citation>
    <scope>NUCLEOTIDE SEQUENCE</scope>
    <source>
        <strain evidence="2">NOD</strain>
        <tissue evidence="2">Activated spleen</tissue>
    </source>
</reference>
<evidence type="ECO:0000313" key="2">
    <source>
        <dbReference type="EMBL" id="BAE33912.1"/>
    </source>
</evidence>
<reference evidence="2" key="5">
    <citation type="journal article" date="2002" name="Nature">
        <title>Analysis of the mouse transcriptome based on functional annotation of 60,770 full-length cDNAs.</title>
        <authorList>
            <consortium name="The FANTOM Consortium and the RIKEN Genome Exploration Research Group Phase I and II Team"/>
        </authorList>
    </citation>
    <scope>NUCLEOTIDE SEQUENCE</scope>
    <source>
        <strain evidence="2">NOD</strain>
        <tissue evidence="2">Activated spleen</tissue>
    </source>
</reference>
<name>Q3U0E2_MOUSE</name>
<organism evidence="2">
    <name type="scientific">Mus musculus</name>
    <name type="common">Mouse</name>
    <dbReference type="NCBI Taxonomy" id="10090"/>
    <lineage>
        <taxon>Eukaryota</taxon>
        <taxon>Metazoa</taxon>
        <taxon>Chordata</taxon>
        <taxon>Craniata</taxon>
        <taxon>Vertebrata</taxon>
        <taxon>Euteleostomi</taxon>
        <taxon>Mammalia</taxon>
        <taxon>Eutheria</taxon>
        <taxon>Euarchontoglires</taxon>
        <taxon>Glires</taxon>
        <taxon>Rodentia</taxon>
        <taxon>Myomorpha</taxon>
        <taxon>Muroidea</taxon>
        <taxon>Muridae</taxon>
        <taxon>Murinae</taxon>
        <taxon>Mus</taxon>
        <taxon>Mus</taxon>
    </lineage>
</organism>
<protein>
    <submittedName>
        <fullName evidence="2">Uncharacterized protein</fullName>
    </submittedName>
</protein>
<accession>Q3U0E2</accession>
<feature type="non-terminal residue" evidence="2">
    <location>
        <position position="1"/>
    </location>
</feature>
<reference evidence="2" key="7">
    <citation type="journal article" date="2005" name="Science">
        <title>The Transcriptional Landscape of the Mammalian Genome.</title>
        <authorList>
            <consortium name="The FANTOM Consortium"/>
            <consortium name="Riken Genome Exploration Research Group and Genome Science Group (Genome Network Project Core Group)"/>
        </authorList>
    </citation>
    <scope>NUCLEOTIDE SEQUENCE</scope>
    <source>
        <strain evidence="2">NOD</strain>
        <tissue evidence="2">Activated spleen</tissue>
    </source>
</reference>
<reference evidence="2" key="2">
    <citation type="journal article" date="2000" name="Genome Res.">
        <title>Normalization and subtraction of cap-trapper-selected cDNAs to prepare full-length cDNA libraries for rapid discovery of new genes.</title>
        <authorList>
            <person name="Carninci P."/>
            <person name="Shibata Y."/>
            <person name="Hayatsu N."/>
            <person name="Sugahara Y."/>
            <person name="Shibata K."/>
            <person name="Itoh M."/>
            <person name="Konno H."/>
            <person name="Okazaki Y."/>
            <person name="Muramatsu M."/>
            <person name="Hayashizaki Y."/>
        </authorList>
    </citation>
    <scope>NUCLEOTIDE SEQUENCE</scope>
    <source>
        <strain evidence="2">NOD</strain>
        <tissue evidence="2">Activated spleen</tissue>
    </source>
</reference>
<reference evidence="2" key="4">
    <citation type="journal article" date="2001" name="Nature">
        <title>Functional annotation of a full-length mouse cDNA collection.</title>
        <authorList>
            <consortium name="The RIKEN Genome Exploration Research Group Phase II Team and the FANTOM Consortium"/>
        </authorList>
    </citation>
    <scope>NUCLEOTIDE SEQUENCE</scope>
    <source>
        <strain evidence="2">NOD</strain>
        <tissue evidence="2">Activated spleen</tissue>
    </source>
</reference>